<protein>
    <submittedName>
        <fullName evidence="1">Uncharacterized protein</fullName>
    </submittedName>
</protein>
<accession>A0A0E9X0T4</accession>
<sequence>MVPLHYSNSSEVNIGAIPYPLNSLFKEETRGKRQSVVLLWNLIETPLSVLDR</sequence>
<proteinExistence type="predicted"/>
<name>A0A0E9X0T4_ANGAN</name>
<dbReference type="EMBL" id="GBXM01013294">
    <property type="protein sequence ID" value="JAH95283.1"/>
    <property type="molecule type" value="Transcribed_RNA"/>
</dbReference>
<evidence type="ECO:0000313" key="1">
    <source>
        <dbReference type="EMBL" id="JAH95283.1"/>
    </source>
</evidence>
<reference evidence="1" key="2">
    <citation type="journal article" date="2015" name="Fish Shellfish Immunol.">
        <title>Early steps in the European eel (Anguilla anguilla)-Vibrio vulnificus interaction in the gills: Role of the RtxA13 toxin.</title>
        <authorList>
            <person name="Callol A."/>
            <person name="Pajuelo D."/>
            <person name="Ebbesson L."/>
            <person name="Teles M."/>
            <person name="MacKenzie S."/>
            <person name="Amaro C."/>
        </authorList>
    </citation>
    <scope>NUCLEOTIDE SEQUENCE</scope>
</reference>
<reference evidence="1" key="1">
    <citation type="submission" date="2014-11" db="EMBL/GenBank/DDBJ databases">
        <authorList>
            <person name="Amaro Gonzalez C."/>
        </authorList>
    </citation>
    <scope>NUCLEOTIDE SEQUENCE</scope>
</reference>
<dbReference type="AlphaFoldDB" id="A0A0E9X0T4"/>
<organism evidence="1">
    <name type="scientific">Anguilla anguilla</name>
    <name type="common">European freshwater eel</name>
    <name type="synonym">Muraena anguilla</name>
    <dbReference type="NCBI Taxonomy" id="7936"/>
    <lineage>
        <taxon>Eukaryota</taxon>
        <taxon>Metazoa</taxon>
        <taxon>Chordata</taxon>
        <taxon>Craniata</taxon>
        <taxon>Vertebrata</taxon>
        <taxon>Euteleostomi</taxon>
        <taxon>Actinopterygii</taxon>
        <taxon>Neopterygii</taxon>
        <taxon>Teleostei</taxon>
        <taxon>Anguilliformes</taxon>
        <taxon>Anguillidae</taxon>
        <taxon>Anguilla</taxon>
    </lineage>
</organism>